<proteinExistence type="predicted"/>
<accession>K9XQL9</accession>
<dbReference type="Proteomes" id="UP000010473">
    <property type="component" value="Chromosome"/>
</dbReference>
<gene>
    <name evidence="1" type="ordered locus">Sta7437_0793</name>
</gene>
<evidence type="ECO:0000313" key="2">
    <source>
        <dbReference type="Proteomes" id="UP000010473"/>
    </source>
</evidence>
<sequence>MVSPIRCEGLDCVRNWTDIFNVTRVYELNVTIFLNSDDFFEMIKINYPMCDRVKKFALKLCNYNQLACKTYKIT</sequence>
<dbReference type="HOGENOM" id="CLU_2686041_0_0_3"/>
<organism evidence="1 2">
    <name type="scientific">Stanieria cyanosphaera (strain ATCC 29371 / PCC 7437)</name>
    <dbReference type="NCBI Taxonomy" id="111780"/>
    <lineage>
        <taxon>Bacteria</taxon>
        <taxon>Bacillati</taxon>
        <taxon>Cyanobacteriota</taxon>
        <taxon>Cyanophyceae</taxon>
        <taxon>Pleurocapsales</taxon>
        <taxon>Dermocarpellaceae</taxon>
        <taxon>Stanieria</taxon>
    </lineage>
</organism>
<dbReference type="EMBL" id="CP003653">
    <property type="protein sequence ID" value="AFZ34384.1"/>
    <property type="molecule type" value="Genomic_DNA"/>
</dbReference>
<evidence type="ECO:0000313" key="1">
    <source>
        <dbReference type="EMBL" id="AFZ34384.1"/>
    </source>
</evidence>
<dbReference type="STRING" id="111780.Sta7437_0793"/>
<protein>
    <submittedName>
        <fullName evidence="1">Uncharacterized protein</fullName>
    </submittedName>
</protein>
<dbReference type="KEGG" id="scs:Sta7437_0793"/>
<reference evidence="2" key="1">
    <citation type="journal article" date="2013" name="Proc. Natl. Acad. Sci. U.S.A.">
        <title>Improving the coverage of the cyanobacterial phylum using diversity-driven genome sequencing.</title>
        <authorList>
            <person name="Shih P.M."/>
            <person name="Wu D."/>
            <person name="Latifi A."/>
            <person name="Axen S.D."/>
            <person name="Fewer D.P."/>
            <person name="Talla E."/>
            <person name="Calteau A."/>
            <person name="Cai F."/>
            <person name="Tandeau de Marsac N."/>
            <person name="Rippka R."/>
            <person name="Herdman M."/>
            <person name="Sivonen K."/>
            <person name="Coursin T."/>
            <person name="Laurent T."/>
            <person name="Goodwin L."/>
            <person name="Nolan M."/>
            <person name="Davenport K.W."/>
            <person name="Han C.S."/>
            <person name="Rubin E.M."/>
            <person name="Eisen J.A."/>
            <person name="Woyke T."/>
            <person name="Gugger M."/>
            <person name="Kerfeld C.A."/>
        </authorList>
    </citation>
    <scope>NUCLEOTIDE SEQUENCE [LARGE SCALE GENOMIC DNA]</scope>
    <source>
        <strain evidence="2">ATCC 29371 / PCC 7437</strain>
    </source>
</reference>
<dbReference type="AlphaFoldDB" id="K9XQL9"/>
<name>K9XQL9_STAC7</name>
<keyword evidence="2" id="KW-1185">Reference proteome</keyword>